<keyword evidence="2" id="KW-1185">Reference proteome</keyword>
<reference evidence="1" key="1">
    <citation type="submission" date="2023-03" db="EMBL/GenBank/DDBJ databases">
        <title>Massive genome expansion in bonnet fungi (Mycena s.s.) driven by repeated elements and novel gene families across ecological guilds.</title>
        <authorList>
            <consortium name="Lawrence Berkeley National Laboratory"/>
            <person name="Harder C.B."/>
            <person name="Miyauchi S."/>
            <person name="Viragh M."/>
            <person name="Kuo A."/>
            <person name="Thoen E."/>
            <person name="Andreopoulos B."/>
            <person name="Lu D."/>
            <person name="Skrede I."/>
            <person name="Drula E."/>
            <person name="Henrissat B."/>
            <person name="Morin E."/>
            <person name="Kohler A."/>
            <person name="Barry K."/>
            <person name="LaButti K."/>
            <person name="Morin E."/>
            <person name="Salamov A."/>
            <person name="Lipzen A."/>
            <person name="Mereny Z."/>
            <person name="Hegedus B."/>
            <person name="Baldrian P."/>
            <person name="Stursova M."/>
            <person name="Weitz H."/>
            <person name="Taylor A."/>
            <person name="Grigoriev I.V."/>
            <person name="Nagy L.G."/>
            <person name="Martin F."/>
            <person name="Kauserud H."/>
        </authorList>
    </citation>
    <scope>NUCLEOTIDE SEQUENCE</scope>
    <source>
        <strain evidence="1">CBHHK067</strain>
    </source>
</reference>
<name>A0AAD7GZ13_MYCRO</name>
<accession>A0AAD7GZ13</accession>
<comment type="caution">
    <text evidence="1">The sequence shown here is derived from an EMBL/GenBank/DDBJ whole genome shotgun (WGS) entry which is preliminary data.</text>
</comment>
<sequence>MHQSESVPSVRAPLRTRASVLPPPSFARTCLASALVATRAGECTIPRKFYAHGVRQQSCTHLPALPPAPPEFDLTHLPQSTDSFTALSDPSLRGNFARSAKFGPNGAPKAQLHWFNASTESSASFLRSQLVRTLPQPAPILEYAWYPGADPANPATFCFIASTMNQDLKNVLAWGTAYDWQVYERPGRSGRLPSINVTDVQSKLPRNSLWQLRKLALLL</sequence>
<protein>
    <submittedName>
        <fullName evidence="1">Uncharacterized protein</fullName>
    </submittedName>
</protein>
<organism evidence="1 2">
    <name type="scientific">Mycena rosella</name>
    <name type="common">Pink bonnet</name>
    <name type="synonym">Agaricus rosellus</name>
    <dbReference type="NCBI Taxonomy" id="1033263"/>
    <lineage>
        <taxon>Eukaryota</taxon>
        <taxon>Fungi</taxon>
        <taxon>Dikarya</taxon>
        <taxon>Basidiomycota</taxon>
        <taxon>Agaricomycotina</taxon>
        <taxon>Agaricomycetes</taxon>
        <taxon>Agaricomycetidae</taxon>
        <taxon>Agaricales</taxon>
        <taxon>Marasmiineae</taxon>
        <taxon>Mycenaceae</taxon>
        <taxon>Mycena</taxon>
    </lineage>
</organism>
<gene>
    <name evidence="1" type="ORF">B0H17DRAFT_1124982</name>
</gene>
<dbReference type="EMBL" id="JARKIE010000004">
    <property type="protein sequence ID" value="KAJ7708210.1"/>
    <property type="molecule type" value="Genomic_DNA"/>
</dbReference>
<evidence type="ECO:0000313" key="1">
    <source>
        <dbReference type="EMBL" id="KAJ7708210.1"/>
    </source>
</evidence>
<dbReference type="AlphaFoldDB" id="A0AAD7GZ13"/>
<dbReference type="Proteomes" id="UP001221757">
    <property type="component" value="Unassembled WGS sequence"/>
</dbReference>
<evidence type="ECO:0000313" key="2">
    <source>
        <dbReference type="Proteomes" id="UP001221757"/>
    </source>
</evidence>
<proteinExistence type="predicted"/>